<keyword evidence="4" id="KW-1185">Reference proteome</keyword>
<feature type="transmembrane region" description="Helical" evidence="2">
    <location>
        <begin position="202"/>
        <end position="228"/>
    </location>
</feature>
<reference evidence="3 4" key="1">
    <citation type="submission" date="2024-10" db="EMBL/GenBank/DDBJ databases">
        <title>Updated reference genomes for cyclostephanoid diatoms.</title>
        <authorList>
            <person name="Roberts W.R."/>
            <person name="Alverson A.J."/>
        </authorList>
    </citation>
    <scope>NUCLEOTIDE SEQUENCE [LARGE SCALE GENOMIC DNA]</scope>
    <source>
        <strain evidence="3 4">AJA010-31</strain>
    </source>
</reference>
<keyword evidence="2" id="KW-1133">Transmembrane helix</keyword>
<feature type="transmembrane region" description="Helical" evidence="2">
    <location>
        <begin position="134"/>
        <end position="153"/>
    </location>
</feature>
<evidence type="ECO:0000256" key="2">
    <source>
        <dbReference type="SAM" id="Phobius"/>
    </source>
</evidence>
<dbReference type="SUPFAM" id="SSF103481">
    <property type="entry name" value="Multidrug resistance efflux transporter EmrE"/>
    <property type="match status" value="1"/>
</dbReference>
<comment type="caution">
    <text evidence="3">The sequence shown here is derived from an EMBL/GenBank/DDBJ whole genome shotgun (WGS) entry which is preliminary data.</text>
</comment>
<feature type="compositionally biased region" description="Polar residues" evidence="1">
    <location>
        <begin position="15"/>
        <end position="40"/>
    </location>
</feature>
<name>A0ABD3PAY9_9STRA</name>
<feature type="compositionally biased region" description="Polar residues" evidence="1">
    <location>
        <begin position="50"/>
        <end position="60"/>
    </location>
</feature>
<keyword evidence="2" id="KW-0472">Membrane</keyword>
<protein>
    <recommendedName>
        <fullName evidence="5">EamA domain-containing protein</fullName>
    </recommendedName>
</protein>
<evidence type="ECO:0000313" key="4">
    <source>
        <dbReference type="Proteomes" id="UP001530400"/>
    </source>
</evidence>
<proteinExistence type="predicted"/>
<dbReference type="InterPro" id="IPR037185">
    <property type="entry name" value="EmrE-like"/>
</dbReference>
<dbReference type="EMBL" id="JALLPJ020000709">
    <property type="protein sequence ID" value="KAL3784946.1"/>
    <property type="molecule type" value="Genomic_DNA"/>
</dbReference>
<evidence type="ECO:0000313" key="3">
    <source>
        <dbReference type="EMBL" id="KAL3784946.1"/>
    </source>
</evidence>
<feature type="transmembrane region" description="Helical" evidence="2">
    <location>
        <begin position="331"/>
        <end position="354"/>
    </location>
</feature>
<feature type="transmembrane region" description="Helical" evidence="2">
    <location>
        <begin position="399"/>
        <end position="418"/>
    </location>
</feature>
<gene>
    <name evidence="3" type="ORF">ACHAWO_011238</name>
</gene>
<feature type="transmembrane region" description="Helical" evidence="2">
    <location>
        <begin position="366"/>
        <end position="387"/>
    </location>
</feature>
<feature type="transmembrane region" description="Helical" evidence="2">
    <location>
        <begin position="261"/>
        <end position="280"/>
    </location>
</feature>
<feature type="transmembrane region" description="Helical" evidence="2">
    <location>
        <begin position="300"/>
        <end position="319"/>
    </location>
</feature>
<evidence type="ECO:0000256" key="1">
    <source>
        <dbReference type="SAM" id="MobiDB-lite"/>
    </source>
</evidence>
<accession>A0ABD3PAY9</accession>
<feature type="region of interest" description="Disordered" evidence="1">
    <location>
        <begin position="1"/>
        <end position="76"/>
    </location>
</feature>
<dbReference type="AlphaFoldDB" id="A0ABD3PAY9"/>
<organism evidence="3 4">
    <name type="scientific">Cyclotella atomus</name>
    <dbReference type="NCBI Taxonomy" id="382360"/>
    <lineage>
        <taxon>Eukaryota</taxon>
        <taxon>Sar</taxon>
        <taxon>Stramenopiles</taxon>
        <taxon>Ochrophyta</taxon>
        <taxon>Bacillariophyta</taxon>
        <taxon>Coscinodiscophyceae</taxon>
        <taxon>Thalassiosirophycidae</taxon>
        <taxon>Stephanodiscales</taxon>
        <taxon>Stephanodiscaceae</taxon>
        <taxon>Cyclotella</taxon>
    </lineage>
</organism>
<dbReference type="Proteomes" id="UP001530400">
    <property type="component" value="Unassembled WGS sequence"/>
</dbReference>
<evidence type="ECO:0008006" key="5">
    <source>
        <dbReference type="Google" id="ProtNLM"/>
    </source>
</evidence>
<feature type="transmembrane region" description="Helical" evidence="2">
    <location>
        <begin position="165"/>
        <end position="190"/>
    </location>
</feature>
<sequence>MSDSPSSYKIRRNRSAVTASSRSPKLRRNLSTASGISLTGSLRRGALQTDAPSTPDTARSISGRLGYRSRGNSVSNETNLASGWSFSSLRSLPKELRNETTLLLPPSPGLTIDSYYGDENELIEEEDSSSSPPLVVWILPALLCAASYAFYNIFIKKGSVSIHPILGGVILQLVAALLGTGLLIALVVSGDKTFQLHYDKAGTYYSCLAGIAVGIAEMLSFVVSGLGVPATQSIPVIIGGSVLFGAVLGFILLGEKLMLHGWSGVGMLVAGIACVALNPGDKMDNEKGSSATEIEGQPPLYWIIIALICATAYALYNIFIKKGSASINPILGGVILQFVAAVFGMVLLGCIIVKDDGTSNLEYDRFGLMWSCMAGASVGIAEMLSFCVSGMGVPATQSIPVIIGGSVLFGAVLGLIILGETLMVPGWSGVALLALGITMVATDPAEKAPGH</sequence>
<feature type="transmembrane region" description="Helical" evidence="2">
    <location>
        <begin position="234"/>
        <end position="254"/>
    </location>
</feature>
<keyword evidence="2" id="KW-0812">Transmembrane</keyword>